<feature type="compositionally biased region" description="Polar residues" evidence="1">
    <location>
        <begin position="152"/>
        <end position="162"/>
    </location>
</feature>
<feature type="compositionally biased region" description="Basic and acidic residues" evidence="1">
    <location>
        <begin position="74"/>
        <end position="85"/>
    </location>
</feature>
<feature type="compositionally biased region" description="Basic and acidic residues" evidence="1">
    <location>
        <begin position="93"/>
        <end position="118"/>
    </location>
</feature>
<accession>A0A9W8JSJ2</accession>
<evidence type="ECO:0000313" key="2">
    <source>
        <dbReference type="EMBL" id="KAJ3500643.1"/>
    </source>
</evidence>
<reference evidence="2" key="1">
    <citation type="submission" date="2022-07" db="EMBL/GenBank/DDBJ databases">
        <title>Genome Sequence of Agrocybe chaxingu.</title>
        <authorList>
            <person name="Buettner E."/>
        </authorList>
    </citation>
    <scope>NUCLEOTIDE SEQUENCE</scope>
    <source>
        <strain evidence="2">MP-N11</strain>
    </source>
</reference>
<dbReference type="AlphaFoldDB" id="A0A9W8JSJ2"/>
<feature type="compositionally biased region" description="Basic residues" evidence="1">
    <location>
        <begin position="165"/>
        <end position="179"/>
    </location>
</feature>
<dbReference type="Proteomes" id="UP001148786">
    <property type="component" value="Unassembled WGS sequence"/>
</dbReference>
<name>A0A9W8JSJ2_9AGAR</name>
<feature type="compositionally biased region" description="Basic and acidic residues" evidence="1">
    <location>
        <begin position="194"/>
        <end position="211"/>
    </location>
</feature>
<organism evidence="2 3">
    <name type="scientific">Agrocybe chaxingu</name>
    <dbReference type="NCBI Taxonomy" id="84603"/>
    <lineage>
        <taxon>Eukaryota</taxon>
        <taxon>Fungi</taxon>
        <taxon>Dikarya</taxon>
        <taxon>Basidiomycota</taxon>
        <taxon>Agaricomycotina</taxon>
        <taxon>Agaricomycetes</taxon>
        <taxon>Agaricomycetidae</taxon>
        <taxon>Agaricales</taxon>
        <taxon>Agaricineae</taxon>
        <taxon>Strophariaceae</taxon>
        <taxon>Agrocybe</taxon>
    </lineage>
</organism>
<feature type="compositionally biased region" description="Polar residues" evidence="1">
    <location>
        <begin position="7"/>
        <end position="21"/>
    </location>
</feature>
<protein>
    <submittedName>
        <fullName evidence="2">Uncharacterized protein</fullName>
    </submittedName>
</protein>
<evidence type="ECO:0000313" key="3">
    <source>
        <dbReference type="Proteomes" id="UP001148786"/>
    </source>
</evidence>
<feature type="region of interest" description="Disordered" evidence="1">
    <location>
        <begin position="1"/>
        <end position="227"/>
    </location>
</feature>
<proteinExistence type="predicted"/>
<comment type="caution">
    <text evidence="2">The sequence shown here is derived from an EMBL/GenBank/DDBJ whole genome shotgun (WGS) entry which is preliminary data.</text>
</comment>
<evidence type="ECO:0000256" key="1">
    <source>
        <dbReference type="SAM" id="MobiDB-lite"/>
    </source>
</evidence>
<feature type="compositionally biased region" description="Polar residues" evidence="1">
    <location>
        <begin position="44"/>
        <end position="73"/>
    </location>
</feature>
<keyword evidence="3" id="KW-1185">Reference proteome</keyword>
<dbReference type="OrthoDB" id="2686745at2759"/>
<gene>
    <name evidence="2" type="ORF">NLJ89_g9705</name>
</gene>
<dbReference type="EMBL" id="JANKHO010001568">
    <property type="protein sequence ID" value="KAJ3500643.1"/>
    <property type="molecule type" value="Genomic_DNA"/>
</dbReference>
<sequence>MPAMTKPAQQPKQATAPNTSKKVVEVTKTAPRPEPRPTAKASIQPASSSVPAKNSAKETTTQGQKSNAATAERTNGKPTDDKLANDKPMQQAGKEKAAGDEQTKQKPQKDIPLKESEGGKTTSKAKKSTMAAATATHALSEVPENVAEAGPTISSEVSTTDVAGNKRKSKGKENKKKKEISKVPTRTTRAAAKAAKDVGSDQGREKRKRDIGEDEEPEHLKKKTKLTRCPHDSDCELKVPDEPSSGLQATIDYYESLGPECHTTPKLKAALEIHTELVKDAKRPRLLQDAHDHSWPLTIDFEALAGRIYNLHKQVEGLCSNDIVFEASIQWKRWVEYAFETNLTASKWGKMSAMDIFRDLGQYAHAGYYGTKGACIIGNCIIGFFPLKRSLEGSIEECVSSVVARNLENTNLTASAREQWQKLPKIKWSFMDIVQIFVVPYVANALIAEDTGKNEHDADVVRVASRRFGEQFNDLDDNEEAFDDINIRALKKIRGNKKGKTLSHHPVFARKNTSVPETQGVLLPSGIDPQMTMPTSSFRDSNGLQRRLSQVAAMFESSHKDHPCPMKCQKRDWPMHKYNCKPAYEQLENVKHLLMKLHPYDNFTEVLRVTIARQL</sequence>